<dbReference type="InterPro" id="IPR001584">
    <property type="entry name" value="Integrase_cat-core"/>
</dbReference>
<protein>
    <recommendedName>
        <fullName evidence="2">Integrase catalytic domain-containing protein</fullName>
    </recommendedName>
</protein>
<dbReference type="InterPro" id="IPR057670">
    <property type="entry name" value="SH3_retrovirus"/>
</dbReference>
<dbReference type="GO" id="GO:0003676">
    <property type="term" value="F:nucleic acid binding"/>
    <property type="evidence" value="ECO:0007669"/>
    <property type="project" value="InterPro"/>
</dbReference>
<dbReference type="InterPro" id="IPR036397">
    <property type="entry name" value="RNaseH_sf"/>
</dbReference>
<proteinExistence type="predicted"/>
<feature type="domain" description="Integrase catalytic" evidence="2">
    <location>
        <begin position="68"/>
        <end position="111"/>
    </location>
</feature>
<dbReference type="InterPro" id="IPR012337">
    <property type="entry name" value="RNaseH-like_sf"/>
</dbReference>
<feature type="compositionally biased region" description="Basic and acidic residues" evidence="1">
    <location>
        <begin position="22"/>
        <end position="41"/>
    </location>
</feature>
<dbReference type="PROSITE" id="PS50994">
    <property type="entry name" value="INTEGRASE"/>
    <property type="match status" value="1"/>
</dbReference>
<dbReference type="Pfam" id="PF25597">
    <property type="entry name" value="SH3_retrovirus"/>
    <property type="match status" value="1"/>
</dbReference>
<comment type="caution">
    <text evidence="3">The sequence shown here is derived from an EMBL/GenBank/DDBJ whole genome shotgun (WGS) entry which is preliminary data.</text>
</comment>
<reference evidence="3 4" key="1">
    <citation type="journal article" date="2019" name="Sci. Rep.">
        <title>Orb-weaving spider Araneus ventricosus genome elucidates the spidroin gene catalogue.</title>
        <authorList>
            <person name="Kono N."/>
            <person name="Nakamura H."/>
            <person name="Ohtoshi R."/>
            <person name="Moran D.A.P."/>
            <person name="Shinohara A."/>
            <person name="Yoshida Y."/>
            <person name="Fujiwara M."/>
            <person name="Mori M."/>
            <person name="Tomita M."/>
            <person name="Arakawa K."/>
        </authorList>
    </citation>
    <scope>NUCLEOTIDE SEQUENCE [LARGE SCALE GENOMIC DNA]</scope>
</reference>
<dbReference type="OrthoDB" id="413361at2759"/>
<keyword evidence="4" id="KW-1185">Reference proteome</keyword>
<dbReference type="EMBL" id="BGPR01031701">
    <property type="protein sequence ID" value="GBO04905.1"/>
    <property type="molecule type" value="Genomic_DNA"/>
</dbReference>
<evidence type="ECO:0000313" key="4">
    <source>
        <dbReference type="Proteomes" id="UP000499080"/>
    </source>
</evidence>
<dbReference type="Gene3D" id="3.30.420.10">
    <property type="entry name" value="Ribonuclease H-like superfamily/Ribonuclease H"/>
    <property type="match status" value="1"/>
</dbReference>
<feature type="region of interest" description="Disordered" evidence="1">
    <location>
        <begin position="16"/>
        <end position="41"/>
    </location>
</feature>
<evidence type="ECO:0000313" key="3">
    <source>
        <dbReference type="EMBL" id="GBO04905.1"/>
    </source>
</evidence>
<dbReference type="InterPro" id="IPR039537">
    <property type="entry name" value="Retrotran_Ty1/copia-like"/>
</dbReference>
<accession>A0A4Y2TW65</accession>
<dbReference type="SUPFAM" id="SSF53098">
    <property type="entry name" value="Ribonuclease H-like"/>
    <property type="match status" value="1"/>
</dbReference>
<organism evidence="3 4">
    <name type="scientific">Araneus ventricosus</name>
    <name type="common">Orbweaver spider</name>
    <name type="synonym">Epeira ventricosa</name>
    <dbReference type="NCBI Taxonomy" id="182803"/>
    <lineage>
        <taxon>Eukaryota</taxon>
        <taxon>Metazoa</taxon>
        <taxon>Ecdysozoa</taxon>
        <taxon>Arthropoda</taxon>
        <taxon>Chelicerata</taxon>
        <taxon>Arachnida</taxon>
        <taxon>Araneae</taxon>
        <taxon>Araneomorphae</taxon>
        <taxon>Entelegynae</taxon>
        <taxon>Araneoidea</taxon>
        <taxon>Araneidae</taxon>
        <taxon>Araneus</taxon>
    </lineage>
</organism>
<dbReference type="GO" id="GO:0015074">
    <property type="term" value="P:DNA integration"/>
    <property type="evidence" value="ECO:0007669"/>
    <property type="project" value="InterPro"/>
</dbReference>
<dbReference type="Proteomes" id="UP000499080">
    <property type="component" value="Unassembled WGS sequence"/>
</dbReference>
<evidence type="ECO:0000259" key="2">
    <source>
        <dbReference type="PROSITE" id="PS50994"/>
    </source>
</evidence>
<evidence type="ECO:0000256" key="1">
    <source>
        <dbReference type="SAM" id="MobiDB-lite"/>
    </source>
</evidence>
<dbReference type="PANTHER" id="PTHR42648:SF24">
    <property type="entry name" value="INTEGRASE CATALYTIC DOMAIN-CONTAINING PROTEIN"/>
    <property type="match status" value="1"/>
</dbReference>
<sequence length="288" mass="33629">MRSRKQTEWQQLLMESSLAYPRGKESKSTNSKREKTKRDKTLGYLGVVKPVTPGEGVPLRGTAGWSRTDGGLEFCNQEFEKYLDKLRIRHAKTNPYRPEMNGVAERFTSLFWYPRLDWETSLFPHVNNGKSDVSQPNRRYQNRPLNLTALDGVLKFSDMSQKCWVEVLLCFTYSYGKLCSIHKKMPFELYSDWKLSDSPHLNKFGCVAYVGVPKQTRKKLDIRAKLGIMCGYARTTKRYRILFLEDQRVIETINVRFDEIERGIDLVQDSKGSSFTLKNFQRMAIFFR</sequence>
<name>A0A4Y2TW65_ARAVE</name>
<dbReference type="PANTHER" id="PTHR42648">
    <property type="entry name" value="TRANSPOSASE, PUTATIVE-RELATED"/>
    <property type="match status" value="1"/>
</dbReference>
<gene>
    <name evidence="3" type="ORF">AVEN_22231_1</name>
</gene>
<dbReference type="AlphaFoldDB" id="A0A4Y2TW65"/>